<dbReference type="PANTHER" id="PTHR32204">
    <property type="entry name" value="ATPASE RAVA"/>
    <property type="match status" value="1"/>
</dbReference>
<name>A0AAW1QF96_9CHLO</name>
<dbReference type="Pfam" id="PF17868">
    <property type="entry name" value="AAA_lid_8"/>
    <property type="match status" value="1"/>
</dbReference>
<dbReference type="SUPFAM" id="SSF52540">
    <property type="entry name" value="P-loop containing nucleoside triphosphate hydrolases"/>
    <property type="match status" value="1"/>
</dbReference>
<dbReference type="AlphaFoldDB" id="A0AAW1QF96"/>
<keyword evidence="4" id="KW-1185">Reference proteome</keyword>
<dbReference type="PRINTS" id="PR00300">
    <property type="entry name" value="CLPPROTEASEA"/>
</dbReference>
<proteinExistence type="predicted"/>
<comment type="caution">
    <text evidence="3">The sequence shown here is derived from an EMBL/GenBank/DDBJ whole genome shotgun (WGS) entry which is preliminary data.</text>
</comment>
<dbReference type="InterPro" id="IPR050513">
    <property type="entry name" value="RavA_ATPases"/>
</dbReference>
<dbReference type="InterPro" id="IPR003593">
    <property type="entry name" value="AAA+_ATPase"/>
</dbReference>
<dbReference type="Gene3D" id="3.40.50.300">
    <property type="entry name" value="P-loop containing nucleotide triphosphate hydrolases"/>
    <property type="match status" value="1"/>
</dbReference>
<accession>A0AAW1QF96</accession>
<reference evidence="3 4" key="1">
    <citation type="journal article" date="2024" name="Nat. Commun.">
        <title>Phylogenomics reveals the evolutionary origins of lichenization in chlorophyte algae.</title>
        <authorList>
            <person name="Puginier C."/>
            <person name="Libourel C."/>
            <person name="Otte J."/>
            <person name="Skaloud P."/>
            <person name="Haon M."/>
            <person name="Grisel S."/>
            <person name="Petersen M."/>
            <person name="Berrin J.G."/>
            <person name="Delaux P.M."/>
            <person name="Dal Grande F."/>
            <person name="Keller J."/>
        </authorList>
    </citation>
    <scope>NUCLEOTIDE SEQUENCE [LARGE SCALE GENOMIC DNA]</scope>
    <source>
        <strain evidence="3 4">SAG 2043</strain>
    </source>
</reference>
<dbReference type="Proteomes" id="UP001489004">
    <property type="component" value="Unassembled WGS sequence"/>
</dbReference>
<organism evidence="3 4">
    <name type="scientific">[Myrmecia] bisecta</name>
    <dbReference type="NCBI Taxonomy" id="41462"/>
    <lineage>
        <taxon>Eukaryota</taxon>
        <taxon>Viridiplantae</taxon>
        <taxon>Chlorophyta</taxon>
        <taxon>core chlorophytes</taxon>
        <taxon>Trebouxiophyceae</taxon>
        <taxon>Trebouxiales</taxon>
        <taxon>Trebouxiaceae</taxon>
        <taxon>Myrmecia</taxon>
    </lineage>
</organism>
<dbReference type="EMBL" id="JALJOR010000003">
    <property type="protein sequence ID" value="KAK9820069.1"/>
    <property type="molecule type" value="Genomic_DNA"/>
</dbReference>
<sequence>MSLALGRICPGMPLLNQSMLQQAWRAPPRQCRCYASAAGDTKARLQQEHRERDLQHKQQVSEVRTATLERMESTMKQITQSPKLPGIHRDDPSRTALAQRLECAIQAMQTDLVERDTEVRLLLLAALSGEHILFIGPPGTAKSELGRRLSRLYDGRFFERLLTRFSVPEELFGPLSMRALEEDRYVRQTDGYLPDASVAFIDEVFKANSAILNTLLTILNERLFDNGSDRVEVPLICLVGASNELPESEELDALYDRFLIRRKVGQVSSGGLMTLLSGASTSGSDSAADNGTGASASPAASAGPSISLSKEEFAHIRSTAMSTVKVPASIVDLLISLRTFLQEKCEPPVYVSDRRLKKAVQLMQVAAYTSGRQSVGKYDCLLMQHVLWQRPEESQRIGDWLLEQLASPQGLESIEYVFQGVFGRACHALLDEEKSKGVLKEVRNVKAALVERLHEIRGETSGDPAKPGNSLWVGREEAEAVASAMEPKLESTKLEAEALLMEMIALEVVLEKRVEAVLLADVLSRRWAAFIRNAPAEEVKPIGTRGFP</sequence>
<dbReference type="Pfam" id="PF20030">
    <property type="entry name" value="bpMoxR"/>
    <property type="match status" value="1"/>
</dbReference>
<dbReference type="InterPro" id="IPR041538">
    <property type="entry name" value="RavA-like_AAA_lid"/>
</dbReference>
<protein>
    <recommendedName>
        <fullName evidence="2">AAA+ ATPase domain-containing protein</fullName>
    </recommendedName>
</protein>
<feature type="region of interest" description="Disordered" evidence="1">
    <location>
        <begin position="284"/>
        <end position="304"/>
    </location>
</feature>
<evidence type="ECO:0000313" key="4">
    <source>
        <dbReference type="Proteomes" id="UP001489004"/>
    </source>
</evidence>
<feature type="domain" description="AAA+ ATPase" evidence="2">
    <location>
        <begin position="128"/>
        <end position="264"/>
    </location>
</feature>
<evidence type="ECO:0000259" key="2">
    <source>
        <dbReference type="SMART" id="SM00382"/>
    </source>
</evidence>
<dbReference type="SMART" id="SM00382">
    <property type="entry name" value="AAA"/>
    <property type="match status" value="1"/>
</dbReference>
<evidence type="ECO:0000313" key="3">
    <source>
        <dbReference type="EMBL" id="KAK9820069.1"/>
    </source>
</evidence>
<evidence type="ECO:0000256" key="1">
    <source>
        <dbReference type="SAM" id="MobiDB-lite"/>
    </source>
</evidence>
<gene>
    <name evidence="3" type="ORF">WJX72_005748</name>
</gene>
<dbReference type="CDD" id="cd00009">
    <property type="entry name" value="AAA"/>
    <property type="match status" value="1"/>
</dbReference>
<dbReference type="InterPro" id="IPR027417">
    <property type="entry name" value="P-loop_NTPase"/>
</dbReference>
<dbReference type="PANTHER" id="PTHR32204:SF0">
    <property type="entry name" value="ATPASE RAVA"/>
    <property type="match status" value="1"/>
</dbReference>
<dbReference type="GO" id="GO:0005524">
    <property type="term" value="F:ATP binding"/>
    <property type="evidence" value="ECO:0007669"/>
    <property type="project" value="InterPro"/>
</dbReference>
<dbReference type="InterPro" id="IPR001270">
    <property type="entry name" value="ClpA/B"/>
</dbReference>
<dbReference type="InterPro" id="IPR045427">
    <property type="entry name" value="MoxR"/>
</dbReference>